<dbReference type="FunFam" id="3.40.50.720:FF:000084">
    <property type="entry name" value="Short-chain dehydrogenase reductase"/>
    <property type="match status" value="1"/>
</dbReference>
<proteinExistence type="inferred from homology"/>
<evidence type="ECO:0000256" key="2">
    <source>
        <dbReference type="ARBA" id="ARBA00023002"/>
    </source>
</evidence>
<dbReference type="AlphaFoldDB" id="A0A0J7Y2P9"/>
<dbReference type="PATRIC" id="fig|1420583.3.peg.1749"/>
<dbReference type="Pfam" id="PF13561">
    <property type="entry name" value="adh_short_C2"/>
    <property type="match status" value="1"/>
</dbReference>
<dbReference type="GO" id="GO:0016491">
    <property type="term" value="F:oxidoreductase activity"/>
    <property type="evidence" value="ECO:0007669"/>
    <property type="project" value="UniProtKB-KW"/>
</dbReference>
<comment type="caution">
    <text evidence="4">The sequence shown here is derived from an EMBL/GenBank/DDBJ whole genome shotgun (WGS) entry which is preliminary data.</text>
</comment>
<evidence type="ECO:0000256" key="1">
    <source>
        <dbReference type="ARBA" id="ARBA00006484"/>
    </source>
</evidence>
<dbReference type="PRINTS" id="PR00080">
    <property type="entry name" value="SDRFAMILY"/>
</dbReference>
<keyword evidence="2" id="KW-0560">Oxidoreductase</keyword>
<dbReference type="STRING" id="1420583.V473_08705"/>
<dbReference type="EMBL" id="JACT01000001">
    <property type="protein sequence ID" value="KMS58216.1"/>
    <property type="molecule type" value="Genomic_DNA"/>
</dbReference>
<protein>
    <submittedName>
        <fullName evidence="4">Short-chain dehydrogenase</fullName>
    </submittedName>
</protein>
<evidence type="ECO:0000313" key="4">
    <source>
        <dbReference type="EMBL" id="KMS58216.1"/>
    </source>
</evidence>
<comment type="catalytic activity">
    <reaction evidence="3">
        <text>2,5-dichlorocyclohexa-2,5-dien-1,4-diol + NAD(+) = 2,5-dichlorohydroquinone + NADH + H(+)</text>
        <dbReference type="Rhea" id="RHEA:15741"/>
        <dbReference type="ChEBI" id="CHEBI:15378"/>
        <dbReference type="ChEBI" id="CHEBI:27545"/>
        <dbReference type="ChEBI" id="CHEBI:28975"/>
        <dbReference type="ChEBI" id="CHEBI:57540"/>
        <dbReference type="ChEBI" id="CHEBI:57945"/>
    </reaction>
</comment>
<dbReference type="Gene3D" id="3.40.50.720">
    <property type="entry name" value="NAD(P)-binding Rossmann-like Domain"/>
    <property type="match status" value="1"/>
</dbReference>
<dbReference type="PANTHER" id="PTHR24321">
    <property type="entry name" value="DEHYDROGENASES, SHORT CHAIN"/>
    <property type="match status" value="1"/>
</dbReference>
<organism evidence="4 5">
    <name type="scientific">Sphingobium cupriresistens LL01</name>
    <dbReference type="NCBI Taxonomy" id="1420583"/>
    <lineage>
        <taxon>Bacteria</taxon>
        <taxon>Pseudomonadati</taxon>
        <taxon>Pseudomonadota</taxon>
        <taxon>Alphaproteobacteria</taxon>
        <taxon>Sphingomonadales</taxon>
        <taxon>Sphingomonadaceae</taxon>
        <taxon>Sphingobium</taxon>
    </lineage>
</organism>
<accession>A0A0J7Y2P9</accession>
<dbReference type="PROSITE" id="PS00061">
    <property type="entry name" value="ADH_SHORT"/>
    <property type="match status" value="1"/>
</dbReference>
<dbReference type="PANTHER" id="PTHR24321:SF11">
    <property type="entry name" value="BLR0893 PROTEIN"/>
    <property type="match status" value="1"/>
</dbReference>
<name>A0A0J7Y2P9_9SPHN</name>
<dbReference type="SUPFAM" id="SSF51735">
    <property type="entry name" value="NAD(P)-binding Rossmann-fold domains"/>
    <property type="match status" value="1"/>
</dbReference>
<dbReference type="Proteomes" id="UP000052232">
    <property type="component" value="Unassembled WGS sequence"/>
</dbReference>
<dbReference type="RefSeq" id="WP_066602549.1">
    <property type="nucleotide sequence ID" value="NZ_KQ130434.1"/>
</dbReference>
<keyword evidence="5" id="KW-1185">Reference proteome</keyword>
<evidence type="ECO:0000313" key="5">
    <source>
        <dbReference type="Proteomes" id="UP000052232"/>
    </source>
</evidence>
<sequence>MDALANKAAIVTGAGSGIGRASACAMARSGAHVMVSDIDEWSAMETVQIIRDAGGIAQACCGDVTQAEFAERLVAATIAAFGALDIAHNNAGVEAAMAPVGDALEADFDRVIAVNLKGVWLCMRAQIRQMSVRGKGAIVNTASVGGLVGVPGNAAYSAAKHGVVGLSKSAAVEYATAGIRINALCPGLTRSGMTDRLFAARPELKQQIMPPMQRLADPAEIAATVVFLLSDVASYMTGQAIAVDGAATAI</sequence>
<dbReference type="InterPro" id="IPR036291">
    <property type="entry name" value="NAD(P)-bd_dom_sf"/>
</dbReference>
<dbReference type="PRINTS" id="PR00081">
    <property type="entry name" value="GDHRDH"/>
</dbReference>
<dbReference type="InterPro" id="IPR002347">
    <property type="entry name" value="SDR_fam"/>
</dbReference>
<reference evidence="4 5" key="1">
    <citation type="journal article" date="2015" name="G3 (Bethesda)">
        <title>Insights into Ongoing Evolution of the Hexachlorocyclohexane Catabolic Pathway from Comparative Genomics of Ten Sphingomonadaceae Strains.</title>
        <authorList>
            <person name="Pearce S.L."/>
            <person name="Oakeshott J.G."/>
            <person name="Pandey G."/>
        </authorList>
    </citation>
    <scope>NUCLEOTIDE SEQUENCE [LARGE SCALE GENOMIC DNA]</scope>
    <source>
        <strain evidence="4 5">LL01</strain>
    </source>
</reference>
<dbReference type="InterPro" id="IPR020904">
    <property type="entry name" value="Sc_DH/Rdtase_CS"/>
</dbReference>
<gene>
    <name evidence="4" type="ORF">V473_08705</name>
</gene>
<comment type="similarity">
    <text evidence="1">Belongs to the short-chain dehydrogenases/reductases (SDR) family.</text>
</comment>
<dbReference type="NCBIfam" id="NF005559">
    <property type="entry name" value="PRK07231.1"/>
    <property type="match status" value="1"/>
</dbReference>
<evidence type="ECO:0000256" key="3">
    <source>
        <dbReference type="ARBA" id="ARBA00051383"/>
    </source>
</evidence>